<dbReference type="RefSeq" id="WP_011766017.1">
    <property type="nucleotide sequence ID" value="NC_008702.1"/>
</dbReference>
<proteinExistence type="inferred from homology"/>
<evidence type="ECO:0000313" key="12">
    <source>
        <dbReference type="Proteomes" id="UP000002588"/>
    </source>
</evidence>
<feature type="transmembrane region" description="Helical" evidence="9">
    <location>
        <begin position="98"/>
        <end position="117"/>
    </location>
</feature>
<evidence type="ECO:0000259" key="10">
    <source>
        <dbReference type="Pfam" id="PF04290"/>
    </source>
</evidence>
<feature type="transmembrane region" description="Helical" evidence="9">
    <location>
        <begin position="60"/>
        <end position="78"/>
    </location>
</feature>
<evidence type="ECO:0000256" key="9">
    <source>
        <dbReference type="RuleBase" id="RU369079"/>
    </source>
</evidence>
<evidence type="ECO:0000256" key="6">
    <source>
        <dbReference type="ARBA" id="ARBA00022989"/>
    </source>
</evidence>
<dbReference type="eggNOG" id="COG3090">
    <property type="taxonomic scope" value="Bacteria"/>
</dbReference>
<evidence type="ECO:0000256" key="4">
    <source>
        <dbReference type="ARBA" id="ARBA00022519"/>
    </source>
</evidence>
<evidence type="ECO:0000256" key="1">
    <source>
        <dbReference type="ARBA" id="ARBA00004429"/>
    </source>
</evidence>
<feature type="domain" description="Tripartite ATP-independent periplasmic transporters DctQ component" evidence="10">
    <location>
        <begin position="36"/>
        <end position="165"/>
    </location>
</feature>
<dbReference type="PANTHER" id="PTHR35011">
    <property type="entry name" value="2,3-DIKETO-L-GULONATE TRAP TRANSPORTER SMALL PERMEASE PROTEIN YIAM"/>
    <property type="match status" value="1"/>
</dbReference>
<dbReference type="EMBL" id="AM406670">
    <property type="protein sequence ID" value="CAL94903.1"/>
    <property type="molecule type" value="Genomic_DNA"/>
</dbReference>
<evidence type="ECO:0000256" key="7">
    <source>
        <dbReference type="ARBA" id="ARBA00023136"/>
    </source>
</evidence>
<keyword evidence="2 9" id="KW-0813">Transport</keyword>
<comment type="function">
    <text evidence="9">Part of the tripartite ATP-independent periplasmic (TRAP) transport system.</text>
</comment>
<keyword evidence="12" id="KW-1185">Reference proteome</keyword>
<evidence type="ECO:0000256" key="5">
    <source>
        <dbReference type="ARBA" id="ARBA00022692"/>
    </source>
</evidence>
<evidence type="ECO:0000256" key="8">
    <source>
        <dbReference type="ARBA" id="ARBA00038436"/>
    </source>
</evidence>
<sequence length="172" mass="18435">MAAQSAPAAAGAPAGKLYDGLMRACGVTAAALFGGMALLVCADVFMRNVGLGTLAWSVEVTEYMLMVATFVAAPWLLYAGDHIRVDLIVRGLPPAARWLCEVVTDLAGLAISVVLGWQCWTITRDAAEQGSVVFKVLVFPEWWLKLPMAFACAMLAVEFARRLRAAFVRGGR</sequence>
<dbReference type="Pfam" id="PF04290">
    <property type="entry name" value="DctQ"/>
    <property type="match status" value="1"/>
</dbReference>
<organism evidence="11 12">
    <name type="scientific">Azoarcus sp. (strain BH72)</name>
    <dbReference type="NCBI Taxonomy" id="418699"/>
    <lineage>
        <taxon>Bacteria</taxon>
        <taxon>Pseudomonadati</taxon>
        <taxon>Pseudomonadota</taxon>
        <taxon>Betaproteobacteria</taxon>
        <taxon>Rhodocyclales</taxon>
        <taxon>Zoogloeaceae</taxon>
        <taxon>Azoarcus</taxon>
    </lineage>
</organism>
<dbReference type="PANTHER" id="PTHR35011:SF10">
    <property type="entry name" value="TRAP TRANSPORTER SMALL PERMEASE PROTEIN"/>
    <property type="match status" value="1"/>
</dbReference>
<keyword evidence="5 9" id="KW-0812">Transmembrane</keyword>
<dbReference type="GO" id="GO:0022857">
    <property type="term" value="F:transmembrane transporter activity"/>
    <property type="evidence" value="ECO:0007669"/>
    <property type="project" value="UniProtKB-UniRule"/>
</dbReference>
<dbReference type="InterPro" id="IPR007387">
    <property type="entry name" value="TRAP_DctQ"/>
</dbReference>
<dbReference type="Proteomes" id="UP000002588">
    <property type="component" value="Chromosome"/>
</dbReference>
<reference evidence="11 12" key="1">
    <citation type="journal article" date="2006" name="Nat. Biotechnol.">
        <title>Complete genome of the mutualistic, N2-fixing grass endophyte Azoarcus sp. strain BH72.</title>
        <authorList>
            <person name="Krause A."/>
            <person name="Ramakumar A."/>
            <person name="Bartels D."/>
            <person name="Battistoni F."/>
            <person name="Bekel T."/>
            <person name="Boch J."/>
            <person name="Boehm M."/>
            <person name="Friedrich F."/>
            <person name="Hurek T."/>
            <person name="Krause L."/>
            <person name="Linke B."/>
            <person name="McHardy A.C."/>
            <person name="Sarkar A."/>
            <person name="Schneiker S."/>
            <person name="Syed A.A."/>
            <person name="Thauer R."/>
            <person name="Vorhoelter F.-J."/>
            <person name="Weidner S."/>
            <person name="Puehler A."/>
            <person name="Reinhold-Hurek B."/>
            <person name="Kaiser O."/>
            <person name="Goesmann A."/>
        </authorList>
    </citation>
    <scope>NUCLEOTIDE SEQUENCE [LARGE SCALE GENOMIC DNA]</scope>
    <source>
        <strain evidence="11 12">BH72</strain>
    </source>
</reference>
<comment type="subcellular location">
    <subcellularLocation>
        <location evidence="1 9">Cell inner membrane</location>
        <topology evidence="1 9">Multi-pass membrane protein</topology>
    </subcellularLocation>
</comment>
<keyword evidence="6 9" id="KW-1133">Transmembrane helix</keyword>
<evidence type="ECO:0000256" key="3">
    <source>
        <dbReference type="ARBA" id="ARBA00022475"/>
    </source>
</evidence>
<dbReference type="GO" id="GO:0015740">
    <property type="term" value="P:C4-dicarboxylate transport"/>
    <property type="evidence" value="ECO:0007669"/>
    <property type="project" value="TreeGrafter"/>
</dbReference>
<comment type="subunit">
    <text evidence="9">The complex comprises the extracytoplasmic solute receptor protein and the two transmembrane proteins.</text>
</comment>
<gene>
    <name evidence="11" type="primary">dctQ3</name>
    <name evidence="11" type="ordered locus">azo2286</name>
</gene>
<dbReference type="GO" id="GO:0005886">
    <property type="term" value="C:plasma membrane"/>
    <property type="evidence" value="ECO:0007669"/>
    <property type="project" value="UniProtKB-SubCell"/>
</dbReference>
<dbReference type="KEGG" id="azo:azo2286"/>
<evidence type="ECO:0000313" key="11">
    <source>
        <dbReference type="EMBL" id="CAL94903.1"/>
    </source>
</evidence>
<keyword evidence="7 9" id="KW-0472">Membrane</keyword>
<comment type="caution">
    <text evidence="9">Lacks conserved residue(s) required for the propagation of feature annotation.</text>
</comment>
<accession>A1K7U8</accession>
<keyword evidence="4 9" id="KW-0997">Cell inner membrane</keyword>
<evidence type="ECO:0000256" key="2">
    <source>
        <dbReference type="ARBA" id="ARBA00022448"/>
    </source>
</evidence>
<dbReference type="AlphaFoldDB" id="A1K7U8"/>
<comment type="similarity">
    <text evidence="8 9">Belongs to the TRAP transporter small permease family.</text>
</comment>
<dbReference type="STRING" id="62928.azo2286"/>
<dbReference type="InterPro" id="IPR055348">
    <property type="entry name" value="DctQ"/>
</dbReference>
<feature type="transmembrane region" description="Helical" evidence="9">
    <location>
        <begin position="21"/>
        <end position="40"/>
    </location>
</feature>
<name>A1K7U8_AZOSB</name>
<dbReference type="HOGENOM" id="CLU_086356_8_3_4"/>
<protein>
    <recommendedName>
        <fullName evidence="9">TRAP transporter small permease protein</fullName>
    </recommendedName>
</protein>
<keyword evidence="3" id="KW-1003">Cell membrane</keyword>